<evidence type="ECO:0000313" key="8">
    <source>
        <dbReference type="Proteomes" id="UP000078459"/>
    </source>
</evidence>
<dbReference type="AlphaFoldDB" id="A0A179DCY5"/>
<feature type="domain" description="Aminotransferase class I/classII large" evidence="6">
    <location>
        <begin position="46"/>
        <end position="392"/>
    </location>
</feature>
<evidence type="ECO:0000256" key="2">
    <source>
        <dbReference type="ARBA" id="ARBA00005189"/>
    </source>
</evidence>
<accession>A0A179DCY5</accession>
<comment type="similarity">
    <text evidence="5">Belongs to the class-II pyridoxal-phosphate-dependent aminotransferase family.</text>
</comment>
<evidence type="ECO:0000256" key="1">
    <source>
        <dbReference type="ARBA" id="ARBA00001933"/>
    </source>
</evidence>
<dbReference type="PROSITE" id="PS00599">
    <property type="entry name" value="AA_TRANSFER_CLASS_2"/>
    <property type="match status" value="1"/>
</dbReference>
<reference evidence="7 8" key="1">
    <citation type="submission" date="2016-04" db="EMBL/GenBank/DDBJ databases">
        <authorList>
            <person name="Evans L.H."/>
            <person name="Alamgir A."/>
            <person name="Owens N."/>
            <person name="Weber N.D."/>
            <person name="Virtaneva K."/>
            <person name="Barbian K."/>
            <person name="Babar A."/>
            <person name="Rosenke K."/>
        </authorList>
    </citation>
    <scope>NUCLEOTIDE SEQUENCE [LARGE SCALE GENOMIC DNA]</scope>
    <source>
        <strain evidence="7 8">CCM 8644</strain>
    </source>
</reference>
<dbReference type="SUPFAM" id="SSF53383">
    <property type="entry name" value="PLP-dependent transferases"/>
    <property type="match status" value="1"/>
</dbReference>
<dbReference type="InterPro" id="IPR015421">
    <property type="entry name" value="PyrdxlP-dep_Trfase_major"/>
</dbReference>
<dbReference type="OrthoDB" id="9807157at2"/>
<proteinExistence type="inferred from homology"/>
<comment type="pathway">
    <text evidence="2">Lipid metabolism.</text>
</comment>
<dbReference type="InterPro" id="IPR015422">
    <property type="entry name" value="PyrdxlP-dep_Trfase_small"/>
</dbReference>
<keyword evidence="4 5" id="KW-0663">Pyridoxal phosphate</keyword>
<comment type="caution">
    <text evidence="7">The sequence shown here is derived from an EMBL/GenBank/DDBJ whole genome shotgun (WGS) entry which is preliminary data.</text>
</comment>
<name>A0A179DCY5_9SPHI</name>
<dbReference type="InterPro" id="IPR015424">
    <property type="entry name" value="PyrdxlP-dep_Trfase"/>
</dbReference>
<evidence type="ECO:0000256" key="5">
    <source>
        <dbReference type="RuleBase" id="RU003693"/>
    </source>
</evidence>
<dbReference type="PANTHER" id="PTHR13693">
    <property type="entry name" value="CLASS II AMINOTRANSFERASE/8-AMINO-7-OXONONANOATE SYNTHASE"/>
    <property type="match status" value="1"/>
</dbReference>
<dbReference type="Proteomes" id="UP000078459">
    <property type="component" value="Unassembled WGS sequence"/>
</dbReference>
<dbReference type="Gene3D" id="3.90.1150.10">
    <property type="entry name" value="Aspartate Aminotransferase, domain 1"/>
    <property type="match status" value="1"/>
</dbReference>
<dbReference type="STRING" id="1826909.A5893_14180"/>
<dbReference type="Gene3D" id="3.40.640.10">
    <property type="entry name" value="Type I PLP-dependent aspartate aminotransferase-like (Major domain)"/>
    <property type="match status" value="1"/>
</dbReference>
<dbReference type="EMBL" id="LWHJ01000030">
    <property type="protein sequence ID" value="OAQ38560.1"/>
    <property type="molecule type" value="Genomic_DNA"/>
</dbReference>
<protein>
    <submittedName>
        <fullName evidence="7">8-amino-7-oxononanoate synthase</fullName>
    </submittedName>
</protein>
<sequence length="413" mass="46133">MDIFEKIAKNMGPLGQHQKWSHGYFSFPKLEGEIAPHMTFRGKEHLVWSLNNYLGLANHPEVRETDAQAARDYGMAYPMGARMMSGNSNHHEALEKSLAEFTGFEDAFLLNYGYQGILSAIDALVDRNDVIVYDAESHACIIDGVRLHMGKRFVYLHNDMDSLKKQLERATKLTELSGGGILVITEGVFGMSGAQGKLKEIIDFKKDFKFRLLIDDAHGFGTMGKTGAGTHEEQDCLAGVDVYFGTFAKSMAGIGAFIASTEEITNYLRYNMRSQTFAKSLPMPMVIGLKKRLELLQTKPELKAKLWEVATALQSGLKEKGFNIGNTNSVVTPVFFKGELSEATAITMDLRENFGIFCSIVIYPVIPKGLIMLRLIPTAMHTLEDVERTLNAFSEVREKLEKGYYKDKKPEAV</sequence>
<evidence type="ECO:0000313" key="7">
    <source>
        <dbReference type="EMBL" id="OAQ38560.1"/>
    </source>
</evidence>
<keyword evidence="8" id="KW-1185">Reference proteome</keyword>
<dbReference type="InterPro" id="IPR004839">
    <property type="entry name" value="Aminotransferase_I/II_large"/>
</dbReference>
<comment type="cofactor">
    <cofactor evidence="1 5">
        <name>pyridoxal 5'-phosphate</name>
        <dbReference type="ChEBI" id="CHEBI:597326"/>
    </cofactor>
</comment>
<dbReference type="RefSeq" id="WP_068823332.1">
    <property type="nucleotide sequence ID" value="NZ_LWHJ01000030.1"/>
</dbReference>
<evidence type="ECO:0000259" key="6">
    <source>
        <dbReference type="Pfam" id="PF00155"/>
    </source>
</evidence>
<dbReference type="Pfam" id="PF00155">
    <property type="entry name" value="Aminotran_1_2"/>
    <property type="match status" value="1"/>
</dbReference>
<gene>
    <name evidence="7" type="ORF">A5893_14180</name>
</gene>
<reference evidence="7 8" key="2">
    <citation type="submission" date="2016-06" db="EMBL/GenBank/DDBJ databases">
        <title>Pedobacter psychrophilus sp. nov., isolated from Antarctic fragmentary rock.</title>
        <authorList>
            <person name="Svec P."/>
        </authorList>
    </citation>
    <scope>NUCLEOTIDE SEQUENCE [LARGE SCALE GENOMIC DNA]</scope>
    <source>
        <strain evidence="7 8">CCM 8644</strain>
    </source>
</reference>
<dbReference type="GO" id="GO:0016740">
    <property type="term" value="F:transferase activity"/>
    <property type="evidence" value="ECO:0007669"/>
    <property type="project" value="UniProtKB-KW"/>
</dbReference>
<dbReference type="InterPro" id="IPR001917">
    <property type="entry name" value="Aminotrans_II_pyridoxalP_BS"/>
</dbReference>
<dbReference type="InterPro" id="IPR050087">
    <property type="entry name" value="AON_synthase_class-II"/>
</dbReference>
<keyword evidence="3" id="KW-0808">Transferase</keyword>
<dbReference type="GO" id="GO:0030170">
    <property type="term" value="F:pyridoxal phosphate binding"/>
    <property type="evidence" value="ECO:0007669"/>
    <property type="project" value="InterPro"/>
</dbReference>
<evidence type="ECO:0000256" key="4">
    <source>
        <dbReference type="ARBA" id="ARBA00022898"/>
    </source>
</evidence>
<organism evidence="7 8">
    <name type="scientific">Pedobacter psychrophilus</name>
    <dbReference type="NCBI Taxonomy" id="1826909"/>
    <lineage>
        <taxon>Bacteria</taxon>
        <taxon>Pseudomonadati</taxon>
        <taxon>Bacteroidota</taxon>
        <taxon>Sphingobacteriia</taxon>
        <taxon>Sphingobacteriales</taxon>
        <taxon>Sphingobacteriaceae</taxon>
        <taxon>Pedobacter</taxon>
    </lineage>
</organism>
<evidence type="ECO:0000256" key="3">
    <source>
        <dbReference type="ARBA" id="ARBA00022679"/>
    </source>
</evidence>